<keyword evidence="6" id="KW-0732">Signal</keyword>
<dbReference type="GO" id="GO:0004252">
    <property type="term" value="F:serine-type endopeptidase activity"/>
    <property type="evidence" value="ECO:0007669"/>
    <property type="project" value="TreeGrafter"/>
</dbReference>
<dbReference type="GO" id="GO:0043171">
    <property type="term" value="P:peptide catabolic process"/>
    <property type="evidence" value="ECO:0007669"/>
    <property type="project" value="UniProtKB-ARBA"/>
</dbReference>
<keyword evidence="4 12" id="KW-0031">Aminopeptidase</keyword>
<dbReference type="GO" id="GO:0004177">
    <property type="term" value="F:aminopeptidase activity"/>
    <property type="evidence" value="ECO:0007669"/>
    <property type="project" value="UniProtKB-KW"/>
</dbReference>
<dbReference type="FunFam" id="2.120.10.30:FF:000079">
    <property type="entry name" value="S9 family peptidase"/>
    <property type="match status" value="1"/>
</dbReference>
<evidence type="ECO:0000256" key="4">
    <source>
        <dbReference type="ARBA" id="ARBA00022438"/>
    </source>
</evidence>
<dbReference type="Proteomes" id="UP000555103">
    <property type="component" value="Unassembled WGS sequence"/>
</dbReference>
<organism evidence="12 13">
    <name type="scientific">Dysgonomonas hofstadii</name>
    <dbReference type="NCBI Taxonomy" id="637886"/>
    <lineage>
        <taxon>Bacteria</taxon>
        <taxon>Pseudomonadati</taxon>
        <taxon>Bacteroidota</taxon>
        <taxon>Bacteroidia</taxon>
        <taxon>Bacteroidales</taxon>
        <taxon>Dysgonomonadaceae</taxon>
        <taxon>Dysgonomonas</taxon>
    </lineage>
</organism>
<dbReference type="PROSITE" id="PS51257">
    <property type="entry name" value="PROKAR_LIPOPROTEIN"/>
    <property type="match status" value="1"/>
</dbReference>
<evidence type="ECO:0000256" key="8">
    <source>
        <dbReference type="ARBA" id="ARBA00022801"/>
    </source>
</evidence>
<accession>A0A840CLC4</accession>
<dbReference type="GO" id="GO:0008239">
    <property type="term" value="F:dipeptidyl-peptidase activity"/>
    <property type="evidence" value="ECO:0007669"/>
    <property type="project" value="UniProtKB-ARBA"/>
</dbReference>
<dbReference type="Pfam" id="PF00326">
    <property type="entry name" value="Peptidase_S9"/>
    <property type="match status" value="1"/>
</dbReference>
<evidence type="ECO:0000256" key="9">
    <source>
        <dbReference type="ARBA" id="ARBA00022825"/>
    </source>
</evidence>
<dbReference type="InterPro" id="IPR011659">
    <property type="entry name" value="WD40"/>
</dbReference>
<dbReference type="PANTHER" id="PTHR42776">
    <property type="entry name" value="SERINE PEPTIDASE S9 FAMILY MEMBER"/>
    <property type="match status" value="1"/>
</dbReference>
<dbReference type="InterPro" id="IPR001375">
    <property type="entry name" value="Peptidase_S9_cat"/>
</dbReference>
<name>A0A840CLC4_9BACT</name>
<evidence type="ECO:0000313" key="12">
    <source>
        <dbReference type="EMBL" id="MBB4035941.1"/>
    </source>
</evidence>
<dbReference type="SUPFAM" id="SSF82171">
    <property type="entry name" value="DPP6 N-terminal domain-like"/>
    <property type="match status" value="1"/>
</dbReference>
<keyword evidence="5" id="KW-0645">Protease</keyword>
<dbReference type="Pfam" id="PF07676">
    <property type="entry name" value="PD40"/>
    <property type="match status" value="3"/>
</dbReference>
<keyword evidence="13" id="KW-1185">Reference proteome</keyword>
<dbReference type="RefSeq" id="WP_246348039.1">
    <property type="nucleotide sequence ID" value="NZ_JACIEP010000005.1"/>
</dbReference>
<evidence type="ECO:0000256" key="2">
    <source>
        <dbReference type="ARBA" id="ARBA00010040"/>
    </source>
</evidence>
<evidence type="ECO:0000256" key="6">
    <source>
        <dbReference type="ARBA" id="ARBA00022729"/>
    </source>
</evidence>
<comment type="similarity">
    <text evidence="2">Belongs to the peptidase S9C family.</text>
</comment>
<gene>
    <name evidence="12" type="ORF">GGR21_001836</name>
</gene>
<protein>
    <recommendedName>
        <fullName evidence="10">Dipeptidyl-peptidase 5</fullName>
    </recommendedName>
</protein>
<keyword evidence="7" id="KW-0574">Periplasm</keyword>
<dbReference type="GO" id="GO:0042277">
    <property type="term" value="F:peptide binding"/>
    <property type="evidence" value="ECO:0007669"/>
    <property type="project" value="UniProtKB-ARBA"/>
</dbReference>
<proteinExistence type="inferred from homology"/>
<dbReference type="InterPro" id="IPR029058">
    <property type="entry name" value="AB_hydrolase_fold"/>
</dbReference>
<comment type="subunit">
    <text evidence="3">Homodimer.</text>
</comment>
<comment type="subcellular location">
    <subcellularLocation>
        <location evidence="1">Periplasm</location>
    </subcellularLocation>
</comment>
<reference evidence="12 13" key="1">
    <citation type="submission" date="2020-08" db="EMBL/GenBank/DDBJ databases">
        <title>Genomic Encyclopedia of Type Strains, Phase IV (KMG-IV): sequencing the most valuable type-strain genomes for metagenomic binning, comparative biology and taxonomic classification.</title>
        <authorList>
            <person name="Goeker M."/>
        </authorList>
    </citation>
    <scope>NUCLEOTIDE SEQUENCE [LARGE SCALE GENOMIC DNA]</scope>
    <source>
        <strain evidence="12 13">DSM 104969</strain>
    </source>
</reference>
<dbReference type="GO" id="GO:0006508">
    <property type="term" value="P:proteolysis"/>
    <property type="evidence" value="ECO:0007669"/>
    <property type="project" value="UniProtKB-KW"/>
</dbReference>
<keyword evidence="9" id="KW-0720">Serine protease</keyword>
<dbReference type="SUPFAM" id="SSF53474">
    <property type="entry name" value="alpha/beta-Hydrolases"/>
    <property type="match status" value="1"/>
</dbReference>
<evidence type="ECO:0000256" key="7">
    <source>
        <dbReference type="ARBA" id="ARBA00022764"/>
    </source>
</evidence>
<sequence>MNKSIMALLIGATVVGCGSPDKKTDTDQAPIIGKVTIKADDGIMTPEILYSFGRVSDVQVSPDKSKVLYGTTYISIEQNKSNRELFVMNIDGSDKKQITNTPKSENNAKWIKGGSKIAFLSSESGSSQIWEMNPDGTGRVQVSDIDGGIDGFTYSPDEKKIMYIKNIKYGERAADKYPDLPKATGRIEDDLMYKHWDQWVEEIPHTFVADYDGSKMTAGVDILEGEPYECPMMPFGGTEQLAWSPDSKSIAYTCRKKTGMEYALSTNSDIYLYNIETKETVNLTEGMMGYDTNPVFSPDGKYIAWQSRERDGYESDKDRMFVMNLSSKEKIYVTENFDYNTDYLAWNEDNESIYFISCVEAKTHLFRAYIHTKEIAQITKGQYDYESFGIAGDKLIALRHSMSQPNEIYAVNTANGEATELSFENKEILSQLKMGNVEERWIATTDGKKMLTWVIYPPDFDPNKKYPALLYCQGGPQNTVSQFWSYRWNMQIMAANGYIVVAPNRRGLPGFGQEWLEQISGDYGGQNMKDYLSAIDAMTKEPFVDETKLGCTGASYGGFSVYWLAGNHNKRFKAFLAHAGIFNTESQYLETEEMWFANWDLGGPFWDKGNKIAQNSFANSPHKFVDKWDTPIMITHGELDYRILASQGMQAFNAAKLRGIPARMLVFPGENHWIAQPQNAILFQREFKRWFDTYLK</sequence>
<evidence type="ECO:0000256" key="5">
    <source>
        <dbReference type="ARBA" id="ARBA00022670"/>
    </source>
</evidence>
<dbReference type="Gene3D" id="2.120.10.30">
    <property type="entry name" value="TolB, C-terminal domain"/>
    <property type="match status" value="2"/>
</dbReference>
<dbReference type="FunFam" id="3.40.50.1820:FF:000028">
    <property type="entry name" value="S9 family peptidase"/>
    <property type="match status" value="1"/>
</dbReference>
<dbReference type="InterPro" id="IPR011042">
    <property type="entry name" value="6-blade_b-propeller_TolB-like"/>
</dbReference>
<dbReference type="AlphaFoldDB" id="A0A840CLC4"/>
<evidence type="ECO:0000256" key="3">
    <source>
        <dbReference type="ARBA" id="ARBA00011738"/>
    </source>
</evidence>
<dbReference type="GO" id="GO:0042597">
    <property type="term" value="C:periplasmic space"/>
    <property type="evidence" value="ECO:0007669"/>
    <property type="project" value="UniProtKB-SubCell"/>
</dbReference>
<evidence type="ECO:0000313" key="13">
    <source>
        <dbReference type="Proteomes" id="UP000555103"/>
    </source>
</evidence>
<keyword evidence="8" id="KW-0378">Hydrolase</keyword>
<evidence type="ECO:0000256" key="10">
    <source>
        <dbReference type="ARBA" id="ARBA00070574"/>
    </source>
</evidence>
<comment type="caution">
    <text evidence="12">The sequence shown here is derived from an EMBL/GenBank/DDBJ whole genome shotgun (WGS) entry which is preliminary data.</text>
</comment>
<evidence type="ECO:0000256" key="1">
    <source>
        <dbReference type="ARBA" id="ARBA00004418"/>
    </source>
</evidence>
<evidence type="ECO:0000259" key="11">
    <source>
        <dbReference type="Pfam" id="PF00326"/>
    </source>
</evidence>
<dbReference type="Gene3D" id="3.40.50.1820">
    <property type="entry name" value="alpha/beta hydrolase"/>
    <property type="match status" value="1"/>
</dbReference>
<dbReference type="EMBL" id="JACIEP010000005">
    <property type="protein sequence ID" value="MBB4035941.1"/>
    <property type="molecule type" value="Genomic_DNA"/>
</dbReference>
<dbReference type="PANTHER" id="PTHR42776:SF13">
    <property type="entry name" value="DIPEPTIDYL-PEPTIDASE 5"/>
    <property type="match status" value="1"/>
</dbReference>
<feature type="domain" description="Peptidase S9 prolyl oligopeptidase catalytic" evidence="11">
    <location>
        <begin position="484"/>
        <end position="696"/>
    </location>
</feature>